<feature type="signal peptide" evidence="1">
    <location>
        <begin position="1"/>
        <end position="23"/>
    </location>
</feature>
<sequence>MNHRGWRSPWIALVLAGVAAVVAASGCSDDPSSSNTGGAGGTGAGGNGGAGGGAGGGGVGGTGGMGSGGGGGDFPERMSARMFLSGHSLTDNPLPDHVLTIAQSLGKDFNFNEQIGIGSPIRVRTKGGSFDAPGWPGYSTGKNREGSDMNVIEELLSPKTLGPGELYDTLVITERHDILGTIWWEDTFGFLRHFHDRLIDGNPAGRTLFYHSWLDVDKNAPTTWINHEKNALYAWECVATKVNLSLAGHAGGRVEVLPAGAALVDLVERILNDEVQGITGTTPQKLDRIFSDNVHMTPLGAYYLALVTYASIFRASPVGAAVPAGIDAAPVADMQKIAWDFVRNYYSQPTPGEHTMEECRTFISENVCASFWTLTNQPNNIASCQTDFANANAAQNPFRWPDPQMKLWPDP</sequence>
<dbReference type="Gene3D" id="3.40.50.1110">
    <property type="entry name" value="SGNH hydrolase"/>
    <property type="match status" value="1"/>
</dbReference>
<evidence type="ECO:0000256" key="1">
    <source>
        <dbReference type="SAM" id="SignalP"/>
    </source>
</evidence>
<proteinExistence type="predicted"/>
<keyword evidence="3" id="KW-1185">Reference proteome</keyword>
<accession>A0ABT6NLF6</accession>
<feature type="chain" id="PRO_5046115544" evidence="1">
    <location>
        <begin position="24"/>
        <end position="411"/>
    </location>
</feature>
<dbReference type="InterPro" id="IPR036514">
    <property type="entry name" value="SGNH_hydro_sf"/>
</dbReference>
<evidence type="ECO:0000313" key="3">
    <source>
        <dbReference type="Proteomes" id="UP001160301"/>
    </source>
</evidence>
<protein>
    <submittedName>
        <fullName evidence="2">Uncharacterized protein</fullName>
    </submittedName>
</protein>
<dbReference type="RefSeq" id="WP_284720160.1">
    <property type="nucleotide sequence ID" value="NZ_JARZHI010000004.1"/>
</dbReference>
<keyword evidence="1" id="KW-0732">Signal</keyword>
<dbReference type="Proteomes" id="UP001160301">
    <property type="component" value="Unassembled WGS sequence"/>
</dbReference>
<name>A0ABT6NLF6_9BACT</name>
<dbReference type="EMBL" id="JARZHI010000004">
    <property type="protein sequence ID" value="MDI1429151.1"/>
    <property type="molecule type" value="Genomic_DNA"/>
</dbReference>
<gene>
    <name evidence="2" type="ORF">QHF89_06580</name>
</gene>
<comment type="caution">
    <text evidence="2">The sequence shown here is derived from an EMBL/GenBank/DDBJ whole genome shotgun (WGS) entry which is preliminary data.</text>
</comment>
<evidence type="ECO:0000313" key="2">
    <source>
        <dbReference type="EMBL" id="MDI1429151.1"/>
    </source>
</evidence>
<organism evidence="2 3">
    <name type="scientific">Polyangium sorediatum</name>
    <dbReference type="NCBI Taxonomy" id="889274"/>
    <lineage>
        <taxon>Bacteria</taxon>
        <taxon>Pseudomonadati</taxon>
        <taxon>Myxococcota</taxon>
        <taxon>Polyangia</taxon>
        <taxon>Polyangiales</taxon>
        <taxon>Polyangiaceae</taxon>
        <taxon>Polyangium</taxon>
    </lineage>
</organism>
<dbReference type="PROSITE" id="PS51257">
    <property type="entry name" value="PROKAR_LIPOPROTEIN"/>
    <property type="match status" value="1"/>
</dbReference>
<reference evidence="2 3" key="1">
    <citation type="submission" date="2023-04" db="EMBL/GenBank/DDBJ databases">
        <title>The genome sequence of Polyangium sorediatum DSM14670.</title>
        <authorList>
            <person name="Zhang X."/>
        </authorList>
    </citation>
    <scope>NUCLEOTIDE SEQUENCE [LARGE SCALE GENOMIC DNA]</scope>
    <source>
        <strain evidence="2 3">DSM 14670</strain>
    </source>
</reference>